<name>A0A7U4J9E4_9SPHN</name>
<evidence type="ECO:0000256" key="4">
    <source>
        <dbReference type="PROSITE-ProRule" id="PRU00433"/>
    </source>
</evidence>
<keyword evidence="8" id="KW-1185">Reference proteome</keyword>
<evidence type="ECO:0000256" key="5">
    <source>
        <dbReference type="SAM" id="SignalP"/>
    </source>
</evidence>
<dbReference type="GO" id="GO:0009055">
    <property type="term" value="F:electron transfer activity"/>
    <property type="evidence" value="ECO:0007669"/>
    <property type="project" value="InterPro"/>
</dbReference>
<evidence type="ECO:0000313" key="8">
    <source>
        <dbReference type="Proteomes" id="UP000032300"/>
    </source>
</evidence>
<reference evidence="7 8" key="2">
    <citation type="submission" date="2015-02" db="EMBL/GenBank/DDBJ databases">
        <title>The complete genome of Sphingomonas hengshuiensis sp. WHSC-8 isolated from soil of Hengshui Lake.</title>
        <authorList>
            <person name="Wei S."/>
            <person name="Guo J."/>
            <person name="Su C."/>
            <person name="Wu R."/>
            <person name="Zhang Z."/>
            <person name="Liang K."/>
            <person name="Li H."/>
            <person name="Wang T."/>
            <person name="Liu H."/>
            <person name="Zhang C."/>
            <person name="Li Z."/>
            <person name="Wang Q."/>
            <person name="Meng J."/>
        </authorList>
    </citation>
    <scope>NUCLEOTIDE SEQUENCE [LARGE SCALE GENOMIC DNA]</scope>
    <source>
        <strain evidence="7 8">WHSC-8</strain>
    </source>
</reference>
<protein>
    <submittedName>
        <fullName evidence="7">Cytochrome C</fullName>
    </submittedName>
</protein>
<gene>
    <name evidence="7" type="ORF">TS85_14125</name>
</gene>
<organism evidence="7 8">
    <name type="scientific">Sphingomonas hengshuiensis</name>
    <dbReference type="NCBI Taxonomy" id="1609977"/>
    <lineage>
        <taxon>Bacteria</taxon>
        <taxon>Pseudomonadati</taxon>
        <taxon>Pseudomonadota</taxon>
        <taxon>Alphaproteobacteria</taxon>
        <taxon>Sphingomonadales</taxon>
        <taxon>Sphingomonadaceae</taxon>
        <taxon>Sphingomonas</taxon>
    </lineage>
</organism>
<evidence type="ECO:0000256" key="2">
    <source>
        <dbReference type="ARBA" id="ARBA00022723"/>
    </source>
</evidence>
<keyword evidence="2 4" id="KW-0479">Metal-binding</keyword>
<keyword evidence="1 4" id="KW-0349">Heme</keyword>
<evidence type="ECO:0000259" key="6">
    <source>
        <dbReference type="PROSITE" id="PS51007"/>
    </source>
</evidence>
<dbReference type="EMBL" id="CP010836">
    <property type="protein sequence ID" value="AJP72671.1"/>
    <property type="molecule type" value="Genomic_DNA"/>
</dbReference>
<dbReference type="OrthoDB" id="7255288at2"/>
<feature type="signal peptide" evidence="5">
    <location>
        <begin position="1"/>
        <end position="21"/>
    </location>
</feature>
<dbReference type="InterPro" id="IPR036909">
    <property type="entry name" value="Cyt_c-like_dom_sf"/>
</dbReference>
<dbReference type="InterPro" id="IPR009056">
    <property type="entry name" value="Cyt_c-like_dom"/>
</dbReference>
<evidence type="ECO:0000256" key="1">
    <source>
        <dbReference type="ARBA" id="ARBA00022617"/>
    </source>
</evidence>
<feature type="domain" description="Cytochrome c" evidence="6">
    <location>
        <begin position="43"/>
        <end position="122"/>
    </location>
</feature>
<dbReference type="AlphaFoldDB" id="A0A7U4J9E4"/>
<dbReference type="KEGG" id="sphi:TS85_14125"/>
<dbReference type="PROSITE" id="PS51007">
    <property type="entry name" value="CYTC"/>
    <property type="match status" value="1"/>
</dbReference>
<feature type="chain" id="PRO_5030874353" evidence="5">
    <location>
        <begin position="22"/>
        <end position="150"/>
    </location>
</feature>
<dbReference type="Gene3D" id="1.10.760.10">
    <property type="entry name" value="Cytochrome c-like domain"/>
    <property type="match status" value="1"/>
</dbReference>
<sequence length="150" mass="14979">MMNSQSGFALALLGAASVALGGAITARAQAPAGSVWAGVYTAEQAERGKAAYAGECASCHGATLAGIDVAPALVGAGFLNNWNNTSAGDLFTRIKETMPLSAPGSLGGRTVSDIEAYLFQANGFPTGEIALPPSAPLMAGVKIVAQKPAQ</sequence>
<dbReference type="RefSeq" id="WP_044333006.1">
    <property type="nucleotide sequence ID" value="NZ_CP010836.1"/>
</dbReference>
<dbReference type="Pfam" id="PF13442">
    <property type="entry name" value="Cytochrome_CBB3"/>
    <property type="match status" value="1"/>
</dbReference>
<reference evidence="7 8" key="1">
    <citation type="journal article" date="2015" name="Int. J. Syst. Evol. Microbiol.">
        <title>Sphingomonas hengshuiensis sp. nov., isolated from lake wetland.</title>
        <authorList>
            <person name="Wei S."/>
            <person name="Wang T."/>
            <person name="Liu H."/>
            <person name="Zhang C."/>
            <person name="Guo J."/>
            <person name="Wang Q."/>
            <person name="Liang K."/>
            <person name="Zhang Z."/>
        </authorList>
    </citation>
    <scope>NUCLEOTIDE SEQUENCE [LARGE SCALE GENOMIC DNA]</scope>
    <source>
        <strain evidence="7 8">WHSC-8</strain>
    </source>
</reference>
<keyword evidence="5" id="KW-0732">Signal</keyword>
<keyword evidence="3 4" id="KW-0408">Iron</keyword>
<evidence type="ECO:0000256" key="3">
    <source>
        <dbReference type="ARBA" id="ARBA00023004"/>
    </source>
</evidence>
<dbReference type="Proteomes" id="UP000032300">
    <property type="component" value="Chromosome"/>
</dbReference>
<dbReference type="GO" id="GO:0046872">
    <property type="term" value="F:metal ion binding"/>
    <property type="evidence" value="ECO:0007669"/>
    <property type="project" value="UniProtKB-KW"/>
</dbReference>
<accession>A0A7U4J9E4</accession>
<dbReference type="SUPFAM" id="SSF46626">
    <property type="entry name" value="Cytochrome c"/>
    <property type="match status" value="1"/>
</dbReference>
<dbReference type="GO" id="GO:0020037">
    <property type="term" value="F:heme binding"/>
    <property type="evidence" value="ECO:0007669"/>
    <property type="project" value="InterPro"/>
</dbReference>
<proteinExistence type="predicted"/>
<evidence type="ECO:0000313" key="7">
    <source>
        <dbReference type="EMBL" id="AJP72671.1"/>
    </source>
</evidence>